<protein>
    <submittedName>
        <fullName evidence="3">DUF4142 domain-containing protein</fullName>
    </submittedName>
</protein>
<feature type="compositionally biased region" description="Low complexity" evidence="1">
    <location>
        <begin position="111"/>
        <end position="137"/>
    </location>
</feature>
<keyword evidence="4" id="KW-1185">Reference proteome</keyword>
<dbReference type="EMBL" id="JBIRWM010000030">
    <property type="protein sequence ID" value="MFI2161931.1"/>
    <property type="molecule type" value="Genomic_DNA"/>
</dbReference>
<evidence type="ECO:0000256" key="1">
    <source>
        <dbReference type="SAM" id="MobiDB-lite"/>
    </source>
</evidence>
<evidence type="ECO:0000313" key="3">
    <source>
        <dbReference type="EMBL" id="MFI2161931.1"/>
    </source>
</evidence>
<feature type="region of interest" description="Disordered" evidence="1">
    <location>
        <begin position="50"/>
        <end position="148"/>
    </location>
</feature>
<accession>A0ABW7VM64</accession>
<dbReference type="InterPro" id="IPR025419">
    <property type="entry name" value="DUF4142"/>
</dbReference>
<dbReference type="Pfam" id="PF13628">
    <property type="entry name" value="DUF4142"/>
    <property type="match status" value="1"/>
</dbReference>
<dbReference type="RefSeq" id="WP_107120952.1">
    <property type="nucleotide sequence ID" value="NZ_JBIRWM010000030.1"/>
</dbReference>
<evidence type="ECO:0000259" key="2">
    <source>
        <dbReference type="Pfam" id="PF13628"/>
    </source>
</evidence>
<sequence length="148" mass="15566">MVSTLDRQFLTAAHQGNLWEITTSQQARSAAPTACVKRVGTDFIRDHRTLDAGITKTAAQHRPPRPKGSWRRGVLCRGDPPLRRGATGEVPRAHAHPSTPPPARPGLSGQAAATRPGSRSPAAPAPRSAGAGWGPPRSTSCPRPGPDP</sequence>
<comment type="caution">
    <text evidence="3">The sequence shown here is derived from an EMBL/GenBank/DDBJ whole genome shotgun (WGS) entry which is preliminary data.</text>
</comment>
<dbReference type="Proteomes" id="UP001611397">
    <property type="component" value="Unassembled WGS sequence"/>
</dbReference>
<name>A0ABW7VM64_STROI</name>
<proteinExistence type="predicted"/>
<organism evidence="3 4">
    <name type="scientific">Streptomyces olivaceoviridis</name>
    <name type="common">Streptomyces corchorusii</name>
    <dbReference type="NCBI Taxonomy" id="1921"/>
    <lineage>
        <taxon>Bacteria</taxon>
        <taxon>Bacillati</taxon>
        <taxon>Actinomycetota</taxon>
        <taxon>Actinomycetes</taxon>
        <taxon>Kitasatosporales</taxon>
        <taxon>Streptomycetaceae</taxon>
        <taxon>Streptomyces</taxon>
    </lineage>
</organism>
<gene>
    <name evidence="3" type="ORF">ACH49L_40890</name>
</gene>
<feature type="domain" description="DUF4142" evidence="2">
    <location>
        <begin position="6"/>
        <end position="62"/>
    </location>
</feature>
<evidence type="ECO:0000313" key="4">
    <source>
        <dbReference type="Proteomes" id="UP001611397"/>
    </source>
</evidence>
<reference evidence="3 4" key="1">
    <citation type="submission" date="2024-10" db="EMBL/GenBank/DDBJ databases">
        <title>The Natural Products Discovery Center: Release of the First 8490 Sequenced Strains for Exploring Actinobacteria Biosynthetic Diversity.</title>
        <authorList>
            <person name="Kalkreuter E."/>
            <person name="Kautsar S.A."/>
            <person name="Yang D."/>
            <person name="Bader C.D."/>
            <person name="Teijaro C.N."/>
            <person name="Fluegel L."/>
            <person name="Davis C.M."/>
            <person name="Simpson J.R."/>
            <person name="Lauterbach L."/>
            <person name="Steele A.D."/>
            <person name="Gui C."/>
            <person name="Meng S."/>
            <person name="Li G."/>
            <person name="Viehrig K."/>
            <person name="Ye F."/>
            <person name="Su P."/>
            <person name="Kiefer A.F."/>
            <person name="Nichols A."/>
            <person name="Cepeda A.J."/>
            <person name="Yan W."/>
            <person name="Fan B."/>
            <person name="Jiang Y."/>
            <person name="Adhikari A."/>
            <person name="Zheng C.-J."/>
            <person name="Schuster L."/>
            <person name="Cowan T.M."/>
            <person name="Smanski M.J."/>
            <person name="Chevrette M.G."/>
            <person name="De Carvalho L.P.S."/>
            <person name="Shen B."/>
        </authorList>
    </citation>
    <scope>NUCLEOTIDE SEQUENCE [LARGE SCALE GENOMIC DNA]</scope>
    <source>
        <strain evidence="3 4">NPDC020295</strain>
    </source>
</reference>